<dbReference type="KEGG" id="wvi:Weevi_0250"/>
<organism evidence="1 2">
    <name type="scientific">Weeksella virosa (strain ATCC 43766 / DSM 16922 / JCM 21250 / CCUG 30538 / CDC 9751 / IAM 14551 / NBRC 16016 / NCTC 11634 / CL345/78)</name>
    <dbReference type="NCBI Taxonomy" id="865938"/>
    <lineage>
        <taxon>Bacteria</taxon>
        <taxon>Pseudomonadati</taxon>
        <taxon>Bacteroidota</taxon>
        <taxon>Flavobacteriia</taxon>
        <taxon>Flavobacteriales</taxon>
        <taxon>Weeksellaceae</taxon>
        <taxon>Weeksella</taxon>
    </lineage>
</organism>
<proteinExistence type="predicted"/>
<reference evidence="1 2" key="1">
    <citation type="journal article" date="2011" name="Stand. Genomic Sci.">
        <title>Complete genome sequence of Weeksella virosa type strain (9751).</title>
        <authorList>
            <person name="Lang E."/>
            <person name="Teshima H."/>
            <person name="Lucas S."/>
            <person name="Lapidus A."/>
            <person name="Hammon N."/>
            <person name="Deshpande S."/>
            <person name="Nolan M."/>
            <person name="Cheng J.F."/>
            <person name="Pitluck S."/>
            <person name="Liolios K."/>
            <person name="Pagani I."/>
            <person name="Mikhailova N."/>
            <person name="Ivanova N."/>
            <person name="Mavromatis K."/>
            <person name="Pati A."/>
            <person name="Tapia R."/>
            <person name="Han C."/>
            <person name="Goodwin L."/>
            <person name="Chen A."/>
            <person name="Palaniappan K."/>
            <person name="Land M."/>
            <person name="Hauser L."/>
            <person name="Chang Y.J."/>
            <person name="Jeffries C.D."/>
            <person name="Brambilla E.M."/>
            <person name="Kopitz M."/>
            <person name="Rohde M."/>
            <person name="Goker M."/>
            <person name="Tindall B.J."/>
            <person name="Detter J.C."/>
            <person name="Woyke T."/>
            <person name="Bristow J."/>
            <person name="Eisen J.A."/>
            <person name="Markowitz V."/>
            <person name="Hugenholtz P."/>
            <person name="Klenk H.P."/>
            <person name="Kyrpides N.C."/>
        </authorList>
    </citation>
    <scope>NUCLEOTIDE SEQUENCE [LARGE SCALE GENOMIC DNA]</scope>
    <source>
        <strain evidence="2">ATCC 43766 / DSM 16922 / JCM 21250 / NBRC 16016 / NCTC 11634 / CL345/78</strain>
    </source>
</reference>
<dbReference type="EMBL" id="CP002455">
    <property type="protein sequence ID" value="ADX66972.1"/>
    <property type="molecule type" value="Genomic_DNA"/>
</dbReference>
<dbReference type="RefSeq" id="WP_013597364.1">
    <property type="nucleotide sequence ID" value="NC_015144.1"/>
</dbReference>
<name>F0NXR5_WEEVC</name>
<protein>
    <submittedName>
        <fullName evidence="1">Uncharacterized protein</fullName>
    </submittedName>
</protein>
<sequence length="616" mass="70884">MIFVDSLSQLRINNLCRNEKPYSQPVVTASDINLQGRLPEQSLNNYSVKVVLYNCTGEVFIQDVTNRFRIQFGVSIYNFRYFNLQLREWGEDFPVDCFTLRVEIRNNGQLIFNKITETYQRLNHSKRCYIELTNTEWDDFSLGRGYLRVNQDQLYNNINELANHFEPVYHQGTNKWNLYFDCSQVNKITILRSNALTFPLTGVLGGGIEKNLPIYAVYVIDEDGCNLPYTRIESTYDCLDNVTGLYYGDPKLLLNYHGNDPDLRYSNSQWIESEIKKQPTEYEKQISFLGRVQRIDVTQTYKFTGLIPFPQWKMEEIEAIFSGKRIYVDSEEYIHRKGVVFKTDTIRNTCSWLLDVSFEKKVITNDFSCQDDCTTLCTYYVIWGGLKDQAYFDENGKIIGHTFNELLNYFNSFSDVISIEEYPSSETACQPVAIIKIDSFGFLPSFIHYWEYSPANRVYAQKDDCVLPKNLCNGVEGLCLPPNGIKSTCEIIEDCQRPSSIITNCVDLVITKGGITLSKDWVLASGSKLEADQFGNAMILLKLENHKIPLDTNLLNENIGTLNAVMQPKNTEFIEKENLSVMIMSNGDLYVSSDNLDFTKGYLELTLNINYNINGN</sequence>
<dbReference type="OrthoDB" id="1454020at2"/>
<evidence type="ECO:0000313" key="2">
    <source>
        <dbReference type="Proteomes" id="UP000008641"/>
    </source>
</evidence>
<evidence type="ECO:0000313" key="1">
    <source>
        <dbReference type="EMBL" id="ADX66972.1"/>
    </source>
</evidence>
<reference evidence="2" key="2">
    <citation type="journal article" date="2011" name="Stand. Genomic Sci.">
        <title>Complete genome sequence of Weeksella virosa type strain (9751T).</title>
        <authorList>
            <person name="Lang E."/>
            <person name="Teshima H."/>
            <person name="Lucas S."/>
            <person name="Lapidus A."/>
            <person name="Hammon N."/>
            <person name="Deshpande S."/>
            <person name="Nolan M."/>
            <person name="Cheng J."/>
            <person name="Pitluck S."/>
            <person name="Liolios K."/>
            <person name="Pagani I."/>
            <person name="Mikhailova N."/>
            <person name="Ivanova N."/>
            <person name="Mavromatis K."/>
            <person name="Pati A."/>
            <person name="Tapia R."/>
            <person name="Han C."/>
            <person name="Goodwin L."/>
            <person name="Chen A."/>
            <person name="Palaniappan K."/>
            <person name="Land M."/>
            <person name="Hauser L."/>
            <person name="Chang Y."/>
            <person name="Jeffries C."/>
            <person name="Brambilla E."/>
            <person name="Kopitz M."/>
            <person name="Rohde M."/>
            <person name="Goker M."/>
            <person name="Tindall B."/>
            <person name="Detter J."/>
            <person name="Woyke T."/>
            <person name="Bristow J."/>
            <person name="Eisen J."/>
            <person name="Markowitz V."/>
            <person name="Hugenholtz P."/>
            <person name="Klenk H."/>
            <person name="Kyrpides N."/>
        </authorList>
    </citation>
    <scope>NUCLEOTIDE SEQUENCE [LARGE SCALE GENOMIC DNA]</scope>
    <source>
        <strain evidence="2">ATCC 43766 / DSM 16922 / JCM 21250 / NBRC 16016 / NCTC 11634 / CL345/78</strain>
    </source>
</reference>
<accession>F0NXR5</accession>
<dbReference type="Proteomes" id="UP000008641">
    <property type="component" value="Chromosome"/>
</dbReference>
<dbReference type="STRING" id="865938.Weevi_0250"/>
<gene>
    <name evidence="1" type="ordered locus">Weevi_0250</name>
</gene>
<dbReference type="HOGENOM" id="CLU_443388_0_0_10"/>
<keyword evidence="2" id="KW-1185">Reference proteome</keyword>
<dbReference type="AlphaFoldDB" id="F0NXR5"/>